<comment type="caution">
    <text evidence="2">The sequence shown here is derived from an EMBL/GenBank/DDBJ whole genome shotgun (WGS) entry which is preliminary data.</text>
</comment>
<dbReference type="CDD" id="cd11615">
    <property type="entry name" value="SAF_NeuB_like"/>
    <property type="match status" value="1"/>
</dbReference>
<evidence type="ECO:0000313" key="2">
    <source>
        <dbReference type="EMBL" id="MBM3276239.1"/>
    </source>
</evidence>
<proteinExistence type="predicted"/>
<dbReference type="Pfam" id="PF03102">
    <property type="entry name" value="NeuB"/>
    <property type="match status" value="1"/>
</dbReference>
<dbReference type="Proteomes" id="UP000703893">
    <property type="component" value="Unassembled WGS sequence"/>
</dbReference>
<dbReference type="AlphaFoldDB" id="A0A937X8S6"/>
<name>A0A937X8S6_9BACT</name>
<dbReference type="Gene3D" id="3.20.20.70">
    <property type="entry name" value="Aldolase class I"/>
    <property type="match status" value="1"/>
</dbReference>
<dbReference type="InterPro" id="IPR036732">
    <property type="entry name" value="AFP_Neu5c_C_sf"/>
</dbReference>
<organism evidence="2 3">
    <name type="scientific">Candidatus Tanganyikabacteria bacterium</name>
    <dbReference type="NCBI Taxonomy" id="2961651"/>
    <lineage>
        <taxon>Bacteria</taxon>
        <taxon>Bacillati</taxon>
        <taxon>Candidatus Sericytochromatia</taxon>
        <taxon>Candidatus Tanganyikabacteria</taxon>
    </lineage>
</organism>
<evidence type="ECO:0000313" key="3">
    <source>
        <dbReference type="Proteomes" id="UP000703893"/>
    </source>
</evidence>
<dbReference type="InterPro" id="IPR020007">
    <property type="entry name" value="NeuB/NeuA"/>
</dbReference>
<dbReference type="GO" id="GO:0016051">
    <property type="term" value="P:carbohydrate biosynthetic process"/>
    <property type="evidence" value="ECO:0007669"/>
    <property type="project" value="InterPro"/>
</dbReference>
<dbReference type="SUPFAM" id="SSF51569">
    <property type="entry name" value="Aldolase"/>
    <property type="match status" value="1"/>
</dbReference>
<sequence>MEKSFIIAEAGVNHCGSVERALDMVDVAADCGADAIKFQTFDTDHLVSASAPTVDYQRIAVGESRQDRMLEALELPKDAHHMIVERCARRGIEFMSTPFDLGSAGFLVALGMRRLKVPSGELTNDVFLQGLSALRLPLIVSTGMATLDEVRRAMAILSPGGAPSREGIPPLVLLHCTSNYPTHPLDVNLRAMATMASELGLPVGYSDHTLGINASVAAVALGAVVIEKHFTLDRTLPGPDHAASLEPDGLGDLVRSIREVEAMLGSPEKKPTPSELPIRAAVRRSVASARALVRGQRLTVEDLTCLRPGVGIPPSELPSLVGRLVLRDVARGTLLEREWIG</sequence>
<dbReference type="EMBL" id="VGJX01000930">
    <property type="protein sequence ID" value="MBM3276239.1"/>
    <property type="molecule type" value="Genomic_DNA"/>
</dbReference>
<dbReference type="InterPro" id="IPR013974">
    <property type="entry name" value="SAF"/>
</dbReference>
<evidence type="ECO:0000259" key="1">
    <source>
        <dbReference type="PROSITE" id="PS50844"/>
    </source>
</evidence>
<dbReference type="InterPro" id="IPR057736">
    <property type="entry name" value="SAF_PseI/NeuA/NeuB"/>
</dbReference>
<feature type="domain" description="AFP-like" evidence="1">
    <location>
        <begin position="285"/>
        <end position="341"/>
    </location>
</feature>
<dbReference type="InterPro" id="IPR051690">
    <property type="entry name" value="PseI-like"/>
</dbReference>
<dbReference type="PANTHER" id="PTHR42966">
    <property type="entry name" value="N-ACETYLNEURAMINATE SYNTHASE"/>
    <property type="match status" value="1"/>
</dbReference>
<dbReference type="GO" id="GO:0047444">
    <property type="term" value="F:N-acylneuraminate-9-phosphate synthase activity"/>
    <property type="evidence" value="ECO:0007669"/>
    <property type="project" value="TreeGrafter"/>
</dbReference>
<protein>
    <submittedName>
        <fullName evidence="2">N-acetylneuraminate synthase</fullName>
        <ecNumber evidence="2">2.5.1.56</ecNumber>
    </submittedName>
</protein>
<dbReference type="InterPro" id="IPR013785">
    <property type="entry name" value="Aldolase_TIM"/>
</dbReference>
<dbReference type="PROSITE" id="PS50844">
    <property type="entry name" value="AFP_LIKE"/>
    <property type="match status" value="1"/>
</dbReference>
<dbReference type="Pfam" id="PF08666">
    <property type="entry name" value="SAF"/>
    <property type="match status" value="1"/>
</dbReference>
<dbReference type="EC" id="2.5.1.56" evidence="2"/>
<dbReference type="GO" id="GO:0050462">
    <property type="term" value="F:N-acetylneuraminate synthase activity"/>
    <property type="evidence" value="ECO:0007669"/>
    <property type="project" value="UniProtKB-EC"/>
</dbReference>
<gene>
    <name evidence="2" type="primary">neuB</name>
    <name evidence="2" type="ORF">FJZ00_13885</name>
</gene>
<dbReference type="Gene3D" id="3.90.1210.10">
    <property type="entry name" value="Antifreeze-like/N-acetylneuraminic acid synthase C-terminal domain"/>
    <property type="match status" value="1"/>
</dbReference>
<dbReference type="NCBIfam" id="TIGR03569">
    <property type="entry name" value="NeuB_NnaB"/>
    <property type="match status" value="1"/>
</dbReference>
<dbReference type="SUPFAM" id="SSF51269">
    <property type="entry name" value="AFP III-like domain"/>
    <property type="match status" value="1"/>
</dbReference>
<reference evidence="2 3" key="1">
    <citation type="submission" date="2019-03" db="EMBL/GenBank/DDBJ databases">
        <title>Lake Tanganyika Metagenome-Assembled Genomes (MAGs).</title>
        <authorList>
            <person name="Tran P."/>
        </authorList>
    </citation>
    <scope>NUCLEOTIDE SEQUENCE [LARGE SCALE GENOMIC DNA]</scope>
    <source>
        <strain evidence="2">K_DeepCast_65m_m2_236</strain>
    </source>
</reference>
<dbReference type="InterPro" id="IPR006190">
    <property type="entry name" value="SAF_AFP_Neu5Ac"/>
</dbReference>
<dbReference type="PANTHER" id="PTHR42966:SF1">
    <property type="entry name" value="SIALIC ACID SYNTHASE"/>
    <property type="match status" value="1"/>
</dbReference>
<dbReference type="SMART" id="SM00858">
    <property type="entry name" value="SAF"/>
    <property type="match status" value="1"/>
</dbReference>
<accession>A0A937X8S6</accession>
<dbReference type="InterPro" id="IPR013132">
    <property type="entry name" value="PseI/NeuA/B-like_N"/>
</dbReference>
<keyword evidence="2" id="KW-0808">Transferase</keyword>